<dbReference type="PANTHER" id="PTHR47982">
    <property type="entry name" value="PROLINE-RICH RECEPTOR-LIKE PROTEIN KINASE PERK4"/>
    <property type="match status" value="1"/>
</dbReference>
<comment type="catalytic activity">
    <reaction evidence="10">
        <text>L-threonyl-[protein] + ATP = O-phospho-L-threonyl-[protein] + ADP + H(+)</text>
        <dbReference type="Rhea" id="RHEA:46608"/>
        <dbReference type="Rhea" id="RHEA-COMP:11060"/>
        <dbReference type="Rhea" id="RHEA-COMP:11605"/>
        <dbReference type="ChEBI" id="CHEBI:15378"/>
        <dbReference type="ChEBI" id="CHEBI:30013"/>
        <dbReference type="ChEBI" id="CHEBI:30616"/>
        <dbReference type="ChEBI" id="CHEBI:61977"/>
        <dbReference type="ChEBI" id="CHEBI:456216"/>
        <dbReference type="EC" id="2.7.11.1"/>
    </reaction>
</comment>
<accession>A0A8M8UQI7</accession>
<dbReference type="OrthoDB" id="4062651at2759"/>
<keyword evidence="7" id="KW-0067">ATP-binding</keyword>
<comment type="subcellular location">
    <subcellularLocation>
        <location evidence="1">Cell membrane</location>
        <topology evidence="1">Single-pass membrane protein</topology>
    </subcellularLocation>
</comment>
<dbReference type="PANTHER" id="PTHR47982:SF57">
    <property type="entry name" value="PROTEIN KINASE DOMAIN-CONTAINING PROTEIN"/>
    <property type="match status" value="1"/>
</dbReference>
<dbReference type="InterPro" id="IPR047117">
    <property type="entry name" value="PERK1-13-like"/>
</dbReference>
<dbReference type="KEGG" id="sind:105161215"/>
<dbReference type="RefSeq" id="XP_020549188.1">
    <property type="nucleotide sequence ID" value="XM_020693529.1"/>
</dbReference>
<dbReference type="GO" id="GO:0004674">
    <property type="term" value="F:protein serine/threonine kinase activity"/>
    <property type="evidence" value="ECO:0007669"/>
    <property type="project" value="UniProtKB-KW"/>
</dbReference>
<dbReference type="GeneID" id="105161215"/>
<dbReference type="SUPFAM" id="SSF56112">
    <property type="entry name" value="Protein kinase-like (PK-like)"/>
    <property type="match status" value="1"/>
</dbReference>
<proteinExistence type="predicted"/>
<evidence type="ECO:0000256" key="9">
    <source>
        <dbReference type="ARBA" id="ARBA00023136"/>
    </source>
</evidence>
<keyword evidence="14" id="KW-1185">Reference proteome</keyword>
<evidence type="ECO:0000256" key="4">
    <source>
        <dbReference type="ARBA" id="ARBA00022679"/>
    </source>
</evidence>
<dbReference type="InterPro" id="IPR043891">
    <property type="entry name" value="SPARK"/>
</dbReference>
<evidence type="ECO:0000256" key="2">
    <source>
        <dbReference type="ARBA" id="ARBA00012513"/>
    </source>
</evidence>
<protein>
    <recommendedName>
        <fullName evidence="2">non-specific serine/threonine protein kinase</fullName>
        <ecNumber evidence="2">2.7.11.1</ecNumber>
    </recommendedName>
</protein>
<keyword evidence="9" id="KW-0472">Membrane</keyword>
<dbReference type="GO" id="GO:0005886">
    <property type="term" value="C:plasma membrane"/>
    <property type="evidence" value="ECO:0007669"/>
    <property type="project" value="UniProtKB-SubCell"/>
</dbReference>
<dbReference type="AlphaFoldDB" id="A0A8M8UQI7"/>
<name>A0A8M8UQI7_SESIN</name>
<evidence type="ECO:0000259" key="13">
    <source>
        <dbReference type="PROSITE" id="PS50011"/>
    </source>
</evidence>
<evidence type="ECO:0000313" key="14">
    <source>
        <dbReference type="Proteomes" id="UP000504604"/>
    </source>
</evidence>
<evidence type="ECO:0000313" key="15">
    <source>
        <dbReference type="RefSeq" id="XP_020549188.1"/>
    </source>
</evidence>
<evidence type="ECO:0000256" key="10">
    <source>
        <dbReference type="ARBA" id="ARBA00047899"/>
    </source>
</evidence>
<dbReference type="InterPro" id="IPR001245">
    <property type="entry name" value="Ser-Thr/Tyr_kinase_cat_dom"/>
</dbReference>
<sequence>MMENMGRMNFKLPTLFLIITLLSVGAFSLPSPGDPACRLNFSTFPYRPIGGCTNVKEKLKDWNGFPKTSCCQNVLVVFSHALAVQAYRDPSGHIFVGREQWSNCSGPFHLQPEVSVQTCGFDDFFYGSGKCSTLRLSDVDHNVVLQCSRFGSSSFGEACGGCTSAILIALDRMLHDMKVDTSDHTEKAVCLVSLIVSVIAGKTNNTSGIDDFDRCLPALAVPELVNYIKLNSNVAEALLSVTLVMIALTAVVTLITCVRKNQEQEKKPLLNKDVMATCSGLYRFSKAEIGNAINCGNIKVCLGSGRAGRVYKGMLPSGQVVAIKQIYRINTLDTFTGEIELLSRVRHPNIVCLLGYCIENWEQYLVYEYCSNGNLAQHLLRKDTVLTWDLRVKILRDCAFALKYLHNHVDGSIIHRDIKAKLSTS</sequence>
<keyword evidence="6" id="KW-0547">Nucleotide-binding</keyword>
<evidence type="ECO:0000256" key="8">
    <source>
        <dbReference type="ARBA" id="ARBA00022989"/>
    </source>
</evidence>
<feature type="domain" description="Protein kinase" evidence="13">
    <location>
        <begin position="296"/>
        <end position="425"/>
    </location>
</feature>
<dbReference type="Gene3D" id="1.10.510.10">
    <property type="entry name" value="Transferase(Phosphotransferase) domain 1"/>
    <property type="match status" value="1"/>
</dbReference>
<dbReference type="EC" id="2.7.11.1" evidence="2"/>
<evidence type="ECO:0000256" key="6">
    <source>
        <dbReference type="ARBA" id="ARBA00022741"/>
    </source>
</evidence>
<keyword evidence="3" id="KW-0418">Kinase</keyword>
<dbReference type="GO" id="GO:0005524">
    <property type="term" value="F:ATP binding"/>
    <property type="evidence" value="ECO:0007669"/>
    <property type="project" value="UniProtKB-KW"/>
</dbReference>
<comment type="catalytic activity">
    <reaction evidence="11">
        <text>L-seryl-[protein] + ATP = O-phospho-L-seryl-[protein] + ADP + H(+)</text>
        <dbReference type="Rhea" id="RHEA:17989"/>
        <dbReference type="Rhea" id="RHEA-COMP:9863"/>
        <dbReference type="Rhea" id="RHEA-COMP:11604"/>
        <dbReference type="ChEBI" id="CHEBI:15378"/>
        <dbReference type="ChEBI" id="CHEBI:29999"/>
        <dbReference type="ChEBI" id="CHEBI:30616"/>
        <dbReference type="ChEBI" id="CHEBI:83421"/>
        <dbReference type="ChEBI" id="CHEBI:456216"/>
        <dbReference type="EC" id="2.7.11.1"/>
    </reaction>
</comment>
<gene>
    <name evidence="15" type="primary">LOC105161215</name>
</gene>
<keyword evidence="12" id="KW-0732">Signal</keyword>
<evidence type="ECO:0000256" key="3">
    <source>
        <dbReference type="ARBA" id="ARBA00022527"/>
    </source>
</evidence>
<keyword evidence="8" id="KW-1133">Transmembrane helix</keyword>
<dbReference type="InterPro" id="IPR011009">
    <property type="entry name" value="Kinase-like_dom_sf"/>
</dbReference>
<keyword evidence="3" id="KW-0723">Serine/threonine-protein kinase</keyword>
<dbReference type="Pfam" id="PF07714">
    <property type="entry name" value="PK_Tyr_Ser-Thr"/>
    <property type="match status" value="1"/>
</dbReference>
<evidence type="ECO:0000256" key="5">
    <source>
        <dbReference type="ARBA" id="ARBA00022692"/>
    </source>
</evidence>
<keyword evidence="5" id="KW-0812">Transmembrane</keyword>
<evidence type="ECO:0000256" key="7">
    <source>
        <dbReference type="ARBA" id="ARBA00022840"/>
    </source>
</evidence>
<evidence type="ECO:0000256" key="1">
    <source>
        <dbReference type="ARBA" id="ARBA00004162"/>
    </source>
</evidence>
<organism evidence="14 15">
    <name type="scientific">Sesamum indicum</name>
    <name type="common">Oriental sesame</name>
    <name type="synonym">Sesamum orientale</name>
    <dbReference type="NCBI Taxonomy" id="4182"/>
    <lineage>
        <taxon>Eukaryota</taxon>
        <taxon>Viridiplantae</taxon>
        <taxon>Streptophyta</taxon>
        <taxon>Embryophyta</taxon>
        <taxon>Tracheophyta</taxon>
        <taxon>Spermatophyta</taxon>
        <taxon>Magnoliopsida</taxon>
        <taxon>eudicotyledons</taxon>
        <taxon>Gunneridae</taxon>
        <taxon>Pentapetalae</taxon>
        <taxon>asterids</taxon>
        <taxon>lamiids</taxon>
        <taxon>Lamiales</taxon>
        <taxon>Pedaliaceae</taxon>
        <taxon>Sesamum</taxon>
    </lineage>
</organism>
<evidence type="ECO:0000256" key="12">
    <source>
        <dbReference type="SAM" id="SignalP"/>
    </source>
</evidence>
<dbReference type="Pfam" id="PF19160">
    <property type="entry name" value="SPARK"/>
    <property type="match status" value="1"/>
</dbReference>
<feature type="chain" id="PRO_5035483214" description="non-specific serine/threonine protein kinase" evidence="12">
    <location>
        <begin position="29"/>
        <end position="425"/>
    </location>
</feature>
<dbReference type="Gene3D" id="3.30.200.20">
    <property type="entry name" value="Phosphorylase Kinase, domain 1"/>
    <property type="match status" value="1"/>
</dbReference>
<dbReference type="Proteomes" id="UP000504604">
    <property type="component" value="Linkage group LG4"/>
</dbReference>
<keyword evidence="4" id="KW-0808">Transferase</keyword>
<reference evidence="15" key="1">
    <citation type="submission" date="2025-08" db="UniProtKB">
        <authorList>
            <consortium name="RefSeq"/>
        </authorList>
    </citation>
    <scope>IDENTIFICATION</scope>
</reference>
<feature type="signal peptide" evidence="12">
    <location>
        <begin position="1"/>
        <end position="28"/>
    </location>
</feature>
<dbReference type="InterPro" id="IPR000719">
    <property type="entry name" value="Prot_kinase_dom"/>
</dbReference>
<dbReference type="PROSITE" id="PS50011">
    <property type="entry name" value="PROTEIN_KINASE_DOM"/>
    <property type="match status" value="1"/>
</dbReference>
<evidence type="ECO:0000256" key="11">
    <source>
        <dbReference type="ARBA" id="ARBA00048679"/>
    </source>
</evidence>